<proteinExistence type="predicted"/>
<feature type="compositionally biased region" description="Basic and acidic residues" evidence="1">
    <location>
        <begin position="142"/>
        <end position="156"/>
    </location>
</feature>
<feature type="compositionally biased region" description="Polar residues" evidence="1">
    <location>
        <begin position="23"/>
        <end position="33"/>
    </location>
</feature>
<feature type="compositionally biased region" description="Polar residues" evidence="1">
    <location>
        <begin position="63"/>
        <end position="79"/>
    </location>
</feature>
<protein>
    <submittedName>
        <fullName evidence="2">Uncharacterized protein</fullName>
    </submittedName>
</protein>
<feature type="compositionally biased region" description="Polar residues" evidence="1">
    <location>
        <begin position="510"/>
        <end position="520"/>
    </location>
</feature>
<evidence type="ECO:0000313" key="2">
    <source>
        <dbReference type="EMBL" id="CAH3121681.1"/>
    </source>
</evidence>
<feature type="region of interest" description="Disordered" evidence="1">
    <location>
        <begin position="377"/>
        <end position="406"/>
    </location>
</feature>
<reference evidence="2 3" key="1">
    <citation type="submission" date="2022-05" db="EMBL/GenBank/DDBJ databases">
        <authorList>
            <consortium name="Genoscope - CEA"/>
            <person name="William W."/>
        </authorList>
    </citation>
    <scope>NUCLEOTIDE SEQUENCE [LARGE SCALE GENOMIC DNA]</scope>
</reference>
<dbReference type="Proteomes" id="UP001159405">
    <property type="component" value="Unassembled WGS sequence"/>
</dbReference>
<comment type="caution">
    <text evidence="2">The sequence shown here is derived from an EMBL/GenBank/DDBJ whole genome shotgun (WGS) entry which is preliminary data.</text>
</comment>
<gene>
    <name evidence="2" type="ORF">PLOB_00028879</name>
</gene>
<feature type="region of interest" description="Disordered" evidence="1">
    <location>
        <begin position="422"/>
        <end position="443"/>
    </location>
</feature>
<evidence type="ECO:0000313" key="3">
    <source>
        <dbReference type="Proteomes" id="UP001159405"/>
    </source>
</evidence>
<evidence type="ECO:0000256" key="1">
    <source>
        <dbReference type="SAM" id="MobiDB-lite"/>
    </source>
</evidence>
<dbReference type="EMBL" id="CALNXK010000036">
    <property type="protein sequence ID" value="CAH3121681.1"/>
    <property type="molecule type" value="Genomic_DNA"/>
</dbReference>
<name>A0ABN8NTF8_9CNID</name>
<sequence length="752" mass="84889">MDVKTAREVATSNSLEREDQGILKTSDSKASQLKQKKPNLDVHQRKQRAPRSQGRFQPKKKGTLNSPKQQKSTSGNAMQLTPDFHSKTAATAEQKESKEEESRSQNNPNDRKVEEEYQDISRSLSVPTVSVSSEMLELAHDNRPVDDSIPKEDIQHPCDPTTGVEKTEKKASGEIENRTHFGARSTSPPKLHLNRMNAVKRTVTNTAENSITGQSKEVKEGGKSSRDFVSSNLKMHNGSPRLQRGQGRSDSGDKTKSTRPLYPVPKKQSVLDNYAGEGRQSIQAEGWKDQVPEQEHIYDKTSRTHLSPRMQHKSRSPVLQHSACQRAHIDKSIVTPRLSPRLQRHNCIQIEEEGFRAHNQAAIESEQNGFVKISKESFGVEKRPRSPSSPNLRVNNRPGLRGRSWSLTNQMPKITGEVEVNSLSTNPRRTPLRKKRDLSKPESLNSQAWETECFSKEKERVCLSNTEEISGATSPSPQLKHRGICMPFLDCKVSQIAMNSRDRITKKDQGNNGQSVSQAGAISKGPKMLQRRSCEVPNSLPQSEKLEMPIEAADQHKCPNVTIEVVASEGENEKVGFSDIEAQRLLPVNQPNGHLSVINVRPLHRRSTGDIHEACLRDELPVNYLNGYEMRSSPEIRRLSVENRASSMSELHESSKEKKTFSSITAFNLATQNPTGQKTAVKFREITEPVRKSKWFHALTNVVNLNYFQAAMMEIQKQKERDKASEENRPSMEKTFEEIKNCRYLRVPEHYQ</sequence>
<feature type="compositionally biased region" description="Basic and acidic residues" evidence="1">
    <location>
        <begin position="216"/>
        <end position="226"/>
    </location>
</feature>
<feature type="compositionally biased region" description="Polar residues" evidence="1">
    <location>
        <begin position="202"/>
        <end position="215"/>
    </location>
</feature>
<keyword evidence="3" id="KW-1185">Reference proteome</keyword>
<feature type="region of interest" description="Disordered" evidence="1">
    <location>
        <begin position="503"/>
        <end position="543"/>
    </location>
</feature>
<feature type="compositionally biased region" description="Basic and acidic residues" evidence="1">
    <location>
        <begin position="93"/>
        <end position="115"/>
    </location>
</feature>
<accession>A0ABN8NTF8</accession>
<feature type="region of interest" description="Disordered" evidence="1">
    <location>
        <begin position="142"/>
        <end position="263"/>
    </location>
</feature>
<feature type="region of interest" description="Disordered" evidence="1">
    <location>
        <begin position="1"/>
        <end position="126"/>
    </location>
</feature>
<organism evidence="2 3">
    <name type="scientific">Porites lobata</name>
    <dbReference type="NCBI Taxonomy" id="104759"/>
    <lineage>
        <taxon>Eukaryota</taxon>
        <taxon>Metazoa</taxon>
        <taxon>Cnidaria</taxon>
        <taxon>Anthozoa</taxon>
        <taxon>Hexacorallia</taxon>
        <taxon>Scleractinia</taxon>
        <taxon>Fungiina</taxon>
        <taxon>Poritidae</taxon>
        <taxon>Porites</taxon>
    </lineage>
</organism>
<feature type="compositionally biased region" description="Basic and acidic residues" evidence="1">
    <location>
        <begin position="165"/>
        <end position="179"/>
    </location>
</feature>